<dbReference type="EMBL" id="LT629777">
    <property type="protein sequence ID" value="SDT12164.1"/>
    <property type="molecule type" value="Genomic_DNA"/>
</dbReference>
<keyword evidence="1" id="KW-0808">Transferase</keyword>
<dbReference type="Pfam" id="PF13489">
    <property type="entry name" value="Methyltransf_23"/>
    <property type="match status" value="1"/>
</dbReference>
<dbReference type="PANTHER" id="PTHR43464">
    <property type="entry name" value="METHYLTRANSFERASE"/>
    <property type="match status" value="1"/>
</dbReference>
<sequence>MHDDPSKALIDSWSGNAQAWATAIREGQIRSRREITDAAIIAAVRPYLPGRVLDVGCGEGWLCRALAEHGGQLTGIDVSAPLVKLAGQAGVGDFRCMSYAQVIAEPQRIGADFKVIVCNFSLLDEQTAELLAALAHTARPDARLIIQTLHPLCVEPPYTDGWRVEHFDAMGVGDWQPMPWFYRTLSSWLTTLVPAWQLESIEEPNLPGAPLPASLILKAKIDEKELERVRRLSGAHS</sequence>
<keyword evidence="1" id="KW-0489">Methyltransferase</keyword>
<keyword evidence="2" id="KW-1185">Reference proteome</keyword>
<evidence type="ECO:0000313" key="1">
    <source>
        <dbReference type="EMBL" id="SDT12164.1"/>
    </source>
</evidence>
<dbReference type="AlphaFoldDB" id="A0A1H1XSC7"/>
<dbReference type="Gene3D" id="3.40.50.150">
    <property type="entry name" value="Vaccinia Virus protein VP39"/>
    <property type="match status" value="1"/>
</dbReference>
<evidence type="ECO:0000313" key="2">
    <source>
        <dbReference type="Proteomes" id="UP000199524"/>
    </source>
</evidence>
<accession>A0A1H1XSC7</accession>
<dbReference type="InterPro" id="IPR029063">
    <property type="entry name" value="SAM-dependent_MTases_sf"/>
</dbReference>
<dbReference type="SUPFAM" id="SSF53335">
    <property type="entry name" value="S-adenosyl-L-methionine-dependent methyltransferases"/>
    <property type="match status" value="1"/>
</dbReference>
<dbReference type="Proteomes" id="UP000199524">
    <property type="component" value="Chromosome I"/>
</dbReference>
<dbReference type="PANTHER" id="PTHR43464:SF23">
    <property type="entry name" value="JUVENILE HORMONE ACID O-METHYLTRANSFERASE"/>
    <property type="match status" value="1"/>
</dbReference>
<protein>
    <submittedName>
        <fullName evidence="1">Methyltransferase domain-containing protein</fullName>
    </submittedName>
</protein>
<organism evidence="1 2">
    <name type="scientific">Pseudomonas asplenii</name>
    <dbReference type="NCBI Taxonomy" id="53407"/>
    <lineage>
        <taxon>Bacteria</taxon>
        <taxon>Pseudomonadati</taxon>
        <taxon>Pseudomonadota</taxon>
        <taxon>Gammaproteobacteria</taxon>
        <taxon>Pseudomonadales</taxon>
        <taxon>Pseudomonadaceae</taxon>
        <taxon>Pseudomonas</taxon>
    </lineage>
</organism>
<reference evidence="2" key="1">
    <citation type="submission" date="2016-10" db="EMBL/GenBank/DDBJ databases">
        <authorList>
            <person name="Varghese N."/>
            <person name="Submissions S."/>
        </authorList>
    </citation>
    <scope>NUCLEOTIDE SEQUENCE [LARGE SCALE GENOMIC DNA]</scope>
    <source>
        <strain evidence="2">ATCC 23835</strain>
    </source>
</reference>
<name>A0A1H1XSC7_9PSED</name>
<dbReference type="GO" id="GO:0010420">
    <property type="term" value="F:polyprenyldihydroxybenzoate methyltransferase activity"/>
    <property type="evidence" value="ECO:0007669"/>
    <property type="project" value="TreeGrafter"/>
</dbReference>
<dbReference type="RefSeq" id="WP_090208014.1">
    <property type="nucleotide sequence ID" value="NZ_LT629777.1"/>
</dbReference>
<proteinExistence type="predicted"/>
<dbReference type="CDD" id="cd02440">
    <property type="entry name" value="AdoMet_MTases"/>
    <property type="match status" value="1"/>
</dbReference>
<dbReference type="GeneID" id="300208962"/>
<dbReference type="GO" id="GO:0032259">
    <property type="term" value="P:methylation"/>
    <property type="evidence" value="ECO:0007669"/>
    <property type="project" value="UniProtKB-KW"/>
</dbReference>
<gene>
    <name evidence="1" type="ORF">SAMN05216598_4048</name>
</gene>